<accession>A0A7N2RD60</accession>
<keyword evidence="1" id="KW-0472">Membrane</keyword>
<organism evidence="4 5">
    <name type="scientific">Quercus lobata</name>
    <name type="common">Valley oak</name>
    <dbReference type="NCBI Taxonomy" id="97700"/>
    <lineage>
        <taxon>Eukaryota</taxon>
        <taxon>Viridiplantae</taxon>
        <taxon>Streptophyta</taxon>
        <taxon>Embryophyta</taxon>
        <taxon>Tracheophyta</taxon>
        <taxon>Spermatophyta</taxon>
        <taxon>Magnoliopsida</taxon>
        <taxon>eudicotyledons</taxon>
        <taxon>Gunneridae</taxon>
        <taxon>Pentapetalae</taxon>
        <taxon>rosids</taxon>
        <taxon>fabids</taxon>
        <taxon>Fagales</taxon>
        <taxon>Fagaceae</taxon>
        <taxon>Quercus</taxon>
    </lineage>
</organism>
<keyword evidence="5" id="KW-1185">Reference proteome</keyword>
<feature type="transmembrane region" description="Helical" evidence="1">
    <location>
        <begin position="240"/>
        <end position="260"/>
    </location>
</feature>
<dbReference type="Pfam" id="PF13962">
    <property type="entry name" value="PGG"/>
    <property type="match status" value="1"/>
</dbReference>
<evidence type="ECO:0008006" key="6">
    <source>
        <dbReference type="Google" id="ProtNLM"/>
    </source>
</evidence>
<dbReference type="InterPro" id="IPR036770">
    <property type="entry name" value="Ankyrin_rpt-contain_sf"/>
</dbReference>
<feature type="transmembrane region" description="Helical" evidence="1">
    <location>
        <begin position="171"/>
        <end position="190"/>
    </location>
</feature>
<dbReference type="PANTHER" id="PTHR24177:SF434">
    <property type="entry name" value="PGG DOMAIN-CONTAINING PROTEIN"/>
    <property type="match status" value="1"/>
</dbReference>
<dbReference type="InterPro" id="IPR026961">
    <property type="entry name" value="PGG_dom"/>
</dbReference>
<keyword evidence="1" id="KW-0812">Transmembrane</keyword>
<dbReference type="GO" id="GO:0016020">
    <property type="term" value="C:membrane"/>
    <property type="evidence" value="ECO:0007669"/>
    <property type="project" value="TreeGrafter"/>
</dbReference>
<feature type="transmembrane region" description="Helical" evidence="1">
    <location>
        <begin position="210"/>
        <end position="233"/>
    </location>
</feature>
<dbReference type="Gene3D" id="1.25.40.20">
    <property type="entry name" value="Ankyrin repeat-containing domain"/>
    <property type="match status" value="1"/>
</dbReference>
<feature type="domain" description="Dynamin stalk" evidence="2">
    <location>
        <begin position="327"/>
        <end position="404"/>
    </location>
</feature>
<sequence length="465" mass="53033">MVTRVWIAVQQFKGNRFSNIFLRTPLSDAAEFGNAEFLIILIRTYPDLIWTMNNFHRSLFHIAVINRQESVYKLIHEMGAIKEIILTSVDAYKQNILHLAGKLAPKARLKLVPGAALQMQRELLWFKEVEKIVPPSYPKMRDNKNRTPWELFTKEHKKLRREGEKWMKDTVNFYIIVATLITGVVFAAAFTVPGGSNQDTGIPIFLKSIWFRRTLSSIAGMLVAFSATCCLVFKSEMTSLPIVIIALASVPIILFVRLHYQFWVDIIRSTYSSRFLFGPLNDPFELKREGFELRREGEGVEESKWKIKTCGRIVAVVTKSDKAPEGLVEKVTADDVNIGLSYVCVRNRIGEESYKEARVEEVRLFDSHPLLSKIDKSIVAISILAQKLMRIQAVSIARNLPATVKTERFELGLCITIVESEREQKLSNSEIVFSKLSTIQDTLDSIYIHYTSGKVLENPTLTELQ</sequence>
<dbReference type="EMBL" id="LRBV02000011">
    <property type="status" value="NOT_ANNOTATED_CDS"/>
    <property type="molecule type" value="Genomic_DNA"/>
</dbReference>
<reference evidence="4 5" key="1">
    <citation type="journal article" date="2016" name="G3 (Bethesda)">
        <title>First Draft Assembly and Annotation of the Genome of a California Endemic Oak Quercus lobata Nee (Fagaceae).</title>
        <authorList>
            <person name="Sork V.L."/>
            <person name="Fitz-Gibbon S.T."/>
            <person name="Puiu D."/>
            <person name="Crepeau M."/>
            <person name="Gugger P.F."/>
            <person name="Sherman R."/>
            <person name="Stevens K."/>
            <person name="Langley C.H."/>
            <person name="Pellegrini M."/>
            <person name="Salzberg S.L."/>
        </authorList>
    </citation>
    <scope>NUCLEOTIDE SEQUENCE [LARGE SCALE GENOMIC DNA]</scope>
    <source>
        <strain evidence="4 5">cv. SW786</strain>
    </source>
</reference>
<dbReference type="InterPro" id="IPR000375">
    <property type="entry name" value="Dynamin_stalk"/>
</dbReference>
<dbReference type="Gene3D" id="3.40.50.300">
    <property type="entry name" value="P-loop containing nucleotide triphosphate hydrolases"/>
    <property type="match status" value="1"/>
</dbReference>
<proteinExistence type="predicted"/>
<evidence type="ECO:0000259" key="2">
    <source>
        <dbReference type="Pfam" id="PF01031"/>
    </source>
</evidence>
<dbReference type="InterPro" id="IPR027417">
    <property type="entry name" value="P-loop_NTPase"/>
</dbReference>
<dbReference type="PANTHER" id="PTHR24177">
    <property type="entry name" value="CASKIN"/>
    <property type="match status" value="1"/>
</dbReference>
<reference evidence="4" key="2">
    <citation type="submission" date="2021-01" db="UniProtKB">
        <authorList>
            <consortium name="EnsemblPlants"/>
        </authorList>
    </citation>
    <scope>IDENTIFICATION</scope>
</reference>
<dbReference type="AlphaFoldDB" id="A0A7N2RD60"/>
<name>A0A7N2RD60_QUELO</name>
<dbReference type="Pfam" id="PF01031">
    <property type="entry name" value="Dynamin_M"/>
    <property type="match status" value="1"/>
</dbReference>
<dbReference type="SUPFAM" id="SSF48403">
    <property type="entry name" value="Ankyrin repeat"/>
    <property type="match status" value="1"/>
</dbReference>
<evidence type="ECO:0000256" key="1">
    <source>
        <dbReference type="SAM" id="Phobius"/>
    </source>
</evidence>
<evidence type="ECO:0000259" key="3">
    <source>
        <dbReference type="Pfam" id="PF13962"/>
    </source>
</evidence>
<feature type="domain" description="PGG" evidence="3">
    <location>
        <begin position="164"/>
        <end position="239"/>
    </location>
</feature>
<evidence type="ECO:0000313" key="4">
    <source>
        <dbReference type="EnsemblPlants" id="QL11p014929:mrna"/>
    </source>
</evidence>
<keyword evidence="1" id="KW-1133">Transmembrane helix</keyword>
<evidence type="ECO:0000313" key="5">
    <source>
        <dbReference type="Proteomes" id="UP000594261"/>
    </source>
</evidence>
<dbReference type="Gramene" id="QL11p014929:mrna">
    <property type="protein sequence ID" value="QL11p014929:mrna"/>
    <property type="gene ID" value="QL11p014929"/>
</dbReference>
<dbReference type="InParanoid" id="A0A7N2RD60"/>
<protein>
    <recommendedName>
        <fullName evidence="6">PGG domain-containing protein</fullName>
    </recommendedName>
</protein>
<dbReference type="EnsemblPlants" id="QL11p014929:mrna">
    <property type="protein sequence ID" value="QL11p014929:mrna"/>
    <property type="gene ID" value="QL11p014929"/>
</dbReference>
<dbReference type="Proteomes" id="UP000594261">
    <property type="component" value="Chromosome 11"/>
</dbReference>